<feature type="signal peptide" evidence="7">
    <location>
        <begin position="1"/>
        <end position="17"/>
    </location>
</feature>
<comment type="subcellular location">
    <subcellularLocation>
        <location evidence="1">Plastid</location>
        <location evidence="1">Chloroplast membrane</location>
        <topology evidence="1">Multi-pass membrane protein</topology>
    </subcellularLocation>
</comment>
<gene>
    <name evidence="8" type="ORF">TrCOL_g7088</name>
</gene>
<dbReference type="PANTHER" id="PTHR33510:SF5">
    <property type="entry name" value="PROTEIN TIC 20-II, CHLOROPLASTIC"/>
    <property type="match status" value="1"/>
</dbReference>
<keyword evidence="4 6" id="KW-1133">Transmembrane helix</keyword>
<dbReference type="Proteomes" id="UP001165065">
    <property type="component" value="Unassembled WGS sequence"/>
</dbReference>
<dbReference type="OrthoDB" id="414558at2759"/>
<feature type="chain" id="PRO_5040816090" description="Protein TIC 20" evidence="7">
    <location>
        <begin position="18"/>
        <end position="215"/>
    </location>
</feature>
<evidence type="ECO:0000256" key="2">
    <source>
        <dbReference type="ARBA" id="ARBA00009596"/>
    </source>
</evidence>
<keyword evidence="3 6" id="KW-0812">Transmembrane</keyword>
<evidence type="ECO:0000256" key="6">
    <source>
        <dbReference type="SAM" id="Phobius"/>
    </source>
</evidence>
<evidence type="ECO:0000256" key="1">
    <source>
        <dbReference type="ARBA" id="ARBA00004508"/>
    </source>
</evidence>
<dbReference type="GO" id="GO:0031969">
    <property type="term" value="C:chloroplast membrane"/>
    <property type="evidence" value="ECO:0007669"/>
    <property type="project" value="UniProtKB-SubCell"/>
</dbReference>
<dbReference type="PANTHER" id="PTHR33510">
    <property type="entry name" value="PROTEIN TIC 20-II, CHLOROPLASTIC"/>
    <property type="match status" value="1"/>
</dbReference>
<dbReference type="InterPro" id="IPR005691">
    <property type="entry name" value="Tic20"/>
</dbReference>
<feature type="transmembrane region" description="Helical" evidence="6">
    <location>
        <begin position="169"/>
        <end position="188"/>
    </location>
</feature>
<evidence type="ECO:0000256" key="3">
    <source>
        <dbReference type="ARBA" id="ARBA00022692"/>
    </source>
</evidence>
<comment type="caution">
    <text evidence="8">The sequence shown here is derived from an EMBL/GenBank/DDBJ whole genome shotgun (WGS) entry which is preliminary data.</text>
</comment>
<protein>
    <recommendedName>
        <fullName evidence="10">Protein TIC 20</fullName>
    </recommendedName>
</protein>
<dbReference type="EMBL" id="BRYA01000203">
    <property type="protein sequence ID" value="GMI43928.1"/>
    <property type="molecule type" value="Genomic_DNA"/>
</dbReference>
<name>A0A9W7GHC7_9STRA</name>
<proteinExistence type="inferred from homology"/>
<sequence>MRTQFLFFLSLLSQCGAFTHKTWNRQSISPILNSPKSIPVRTSPLLSFNNPGGDEAPVEDRLVACLPYLLPLADGAEFGNYIYQRFPFLGTLERATVQPLVNLFHAVPFSSLIIFIGFSFAARQPSLSRFIRFNIQQAILIDIALIFPSLFGGAANELPRYLVEPATNFVFYAFAATIIYCFFSNLALGREPNEIPVVSSAANQQLGEAVDRGFM</sequence>
<keyword evidence="9" id="KW-1185">Reference proteome</keyword>
<keyword evidence="5 6" id="KW-0472">Membrane</keyword>
<comment type="similarity">
    <text evidence="2">Belongs to the Tic20 family.</text>
</comment>
<evidence type="ECO:0000256" key="4">
    <source>
        <dbReference type="ARBA" id="ARBA00022989"/>
    </source>
</evidence>
<accession>A0A9W7GHC7</accession>
<reference evidence="9" key="1">
    <citation type="journal article" date="2023" name="Commun. Biol.">
        <title>Genome analysis of Parmales, the sister group of diatoms, reveals the evolutionary specialization of diatoms from phago-mixotrophs to photoautotrophs.</title>
        <authorList>
            <person name="Ban H."/>
            <person name="Sato S."/>
            <person name="Yoshikawa S."/>
            <person name="Yamada K."/>
            <person name="Nakamura Y."/>
            <person name="Ichinomiya M."/>
            <person name="Sato N."/>
            <person name="Blanc-Mathieu R."/>
            <person name="Endo H."/>
            <person name="Kuwata A."/>
            <person name="Ogata H."/>
        </authorList>
    </citation>
    <scope>NUCLEOTIDE SEQUENCE [LARGE SCALE GENOMIC DNA]</scope>
</reference>
<feature type="transmembrane region" description="Helical" evidence="6">
    <location>
        <begin position="103"/>
        <end position="121"/>
    </location>
</feature>
<evidence type="ECO:0000313" key="9">
    <source>
        <dbReference type="Proteomes" id="UP001165065"/>
    </source>
</evidence>
<keyword evidence="7" id="KW-0732">Signal</keyword>
<evidence type="ECO:0000313" key="8">
    <source>
        <dbReference type="EMBL" id="GMI43928.1"/>
    </source>
</evidence>
<evidence type="ECO:0000256" key="7">
    <source>
        <dbReference type="SAM" id="SignalP"/>
    </source>
</evidence>
<dbReference type="AlphaFoldDB" id="A0A9W7GHC7"/>
<dbReference type="Pfam" id="PF16166">
    <property type="entry name" value="TIC20"/>
    <property type="match status" value="1"/>
</dbReference>
<organism evidence="8 9">
    <name type="scientific">Triparma columacea</name>
    <dbReference type="NCBI Taxonomy" id="722753"/>
    <lineage>
        <taxon>Eukaryota</taxon>
        <taxon>Sar</taxon>
        <taxon>Stramenopiles</taxon>
        <taxon>Ochrophyta</taxon>
        <taxon>Bolidophyceae</taxon>
        <taxon>Parmales</taxon>
        <taxon>Triparmaceae</taxon>
        <taxon>Triparma</taxon>
    </lineage>
</organism>
<feature type="transmembrane region" description="Helical" evidence="6">
    <location>
        <begin position="133"/>
        <end position="154"/>
    </location>
</feature>
<evidence type="ECO:0000256" key="5">
    <source>
        <dbReference type="ARBA" id="ARBA00023136"/>
    </source>
</evidence>
<evidence type="ECO:0008006" key="10">
    <source>
        <dbReference type="Google" id="ProtNLM"/>
    </source>
</evidence>